<dbReference type="OrthoDB" id="5519333at2759"/>
<dbReference type="Pfam" id="PF15158">
    <property type="entry name" value="TMEM249"/>
    <property type="match status" value="1"/>
</dbReference>
<dbReference type="HOGENOM" id="CLU_1836269_0_0_1"/>
<dbReference type="Proteomes" id="UP000030755">
    <property type="component" value="Unassembled WGS sequence"/>
</dbReference>
<proteinExistence type="predicted"/>
<keyword evidence="2" id="KW-1185">Reference proteome</keyword>
<protein>
    <submittedName>
        <fullName evidence="1">Uncharacterized protein</fullName>
    </submittedName>
</protein>
<dbReference type="InterPro" id="IPR027861">
    <property type="entry name" value="TMEM249"/>
</dbReference>
<dbReference type="EMBL" id="KE560765">
    <property type="protein sequence ID" value="EPZ35738.1"/>
    <property type="molecule type" value="Genomic_DNA"/>
</dbReference>
<accession>A0A075AZP4</accession>
<dbReference type="PANTHER" id="PTHR35442:SF1">
    <property type="entry name" value="CATION CHANNEL SPERM-ASSOCIATED AUXILIARY SUBUNIT TMEM249"/>
    <property type="match status" value="1"/>
</dbReference>
<sequence>MYKDKRFYILDLKKKQYTYKIGKEIKTCGPLYNIYVRLMRQPRGSLGKRLFYLHLGGYCIEGVRISGATDNVDALRDFGQKIAEALQLNYFDEANTSKHHRVRQIRPELKAEILRSLTKSMEERLNIEKNCSLSNTALNQ</sequence>
<organism evidence="1 2">
    <name type="scientific">Rozella allomycis (strain CSF55)</name>
    <dbReference type="NCBI Taxonomy" id="988480"/>
    <lineage>
        <taxon>Eukaryota</taxon>
        <taxon>Fungi</taxon>
        <taxon>Fungi incertae sedis</taxon>
        <taxon>Cryptomycota</taxon>
        <taxon>Cryptomycota incertae sedis</taxon>
        <taxon>Rozella</taxon>
    </lineage>
</organism>
<dbReference type="AlphaFoldDB" id="A0A075AZP4"/>
<evidence type="ECO:0000313" key="1">
    <source>
        <dbReference type="EMBL" id="EPZ35738.1"/>
    </source>
</evidence>
<evidence type="ECO:0000313" key="2">
    <source>
        <dbReference type="Proteomes" id="UP000030755"/>
    </source>
</evidence>
<name>A0A075AZP4_ROZAC</name>
<dbReference type="PANTHER" id="PTHR35442">
    <property type="entry name" value="TRANSMEMBRANE PROTEIN 249"/>
    <property type="match status" value="1"/>
</dbReference>
<gene>
    <name evidence="1" type="ORF">O9G_003356</name>
</gene>
<reference evidence="1 2" key="1">
    <citation type="journal article" date="2013" name="Curr. Biol.">
        <title>Shared signatures of parasitism and phylogenomics unite Cryptomycota and microsporidia.</title>
        <authorList>
            <person name="James T.Y."/>
            <person name="Pelin A."/>
            <person name="Bonen L."/>
            <person name="Ahrendt S."/>
            <person name="Sain D."/>
            <person name="Corradi N."/>
            <person name="Stajich J.E."/>
        </authorList>
    </citation>
    <scope>NUCLEOTIDE SEQUENCE [LARGE SCALE GENOMIC DNA]</scope>
    <source>
        <strain evidence="1 2">CSF55</strain>
    </source>
</reference>